<feature type="compositionally biased region" description="Polar residues" evidence="1">
    <location>
        <begin position="1"/>
        <end position="12"/>
    </location>
</feature>
<reference evidence="2 3" key="1">
    <citation type="submission" date="2005-03" db="EMBL/GenBank/DDBJ databases">
        <title>Sequencing of bacteriophage Xp15 from Xanthomonas campestris pv. pelargonii and identification of the lysis genes.</title>
        <authorList>
            <person name="Ramadugu C."/>
            <person name="Gabriel D.W."/>
        </authorList>
    </citation>
    <scope>NUCLEOTIDE SEQUENCE [LARGE SCALE GENOMIC DNA]</scope>
</reference>
<feature type="region of interest" description="Disordered" evidence="1">
    <location>
        <begin position="1"/>
        <end position="21"/>
    </location>
</feature>
<organism evidence="2 3">
    <name type="scientific">Xanthomonas phage Xp15</name>
    <dbReference type="NCBI Taxonomy" id="322855"/>
    <lineage>
        <taxon>Viruses</taxon>
        <taxon>Duplodnaviria</taxon>
        <taxon>Heunggongvirae</taxon>
        <taxon>Uroviricota</taxon>
        <taxon>Caudoviricetes</taxon>
        <taxon>Alachuavirus</taxon>
        <taxon>Alachuavirus Xp15</taxon>
    </lineage>
</organism>
<sequence>MSDQTDTTQTTPAEKAPPKEIIRGRMPIAVVALARFGSQSTTTTKAAADALGTTVGKIDDIRKNRNFAYVTADFKPTEAQKADGIEWLKRHPVGADALIEELQNLPVATAEESAAFEQVRASARGQNAKTAEGEVAQAGGGNRRKKKEKPAEAGEVQNPPAADGDSLLS</sequence>
<evidence type="ECO:0000313" key="2">
    <source>
        <dbReference type="EMBL" id="AAX84924.1"/>
    </source>
</evidence>
<accession>Q52PS9</accession>
<evidence type="ECO:0000313" key="3">
    <source>
        <dbReference type="Proteomes" id="UP000001305"/>
    </source>
</evidence>
<dbReference type="GeneID" id="5076607"/>
<dbReference type="Proteomes" id="UP000001305">
    <property type="component" value="Segment"/>
</dbReference>
<protein>
    <submittedName>
        <fullName evidence="2">Uncharacterized protein</fullName>
    </submittedName>
</protein>
<feature type="region of interest" description="Disordered" evidence="1">
    <location>
        <begin position="116"/>
        <end position="169"/>
    </location>
</feature>
<evidence type="ECO:0000256" key="1">
    <source>
        <dbReference type="SAM" id="MobiDB-lite"/>
    </source>
</evidence>
<dbReference type="EMBL" id="AY986977">
    <property type="protein sequence ID" value="AAX84924.1"/>
    <property type="molecule type" value="Genomic_DNA"/>
</dbReference>
<name>Q52PS9_9CAUD</name>
<dbReference type="RefSeq" id="YP_239350.1">
    <property type="nucleotide sequence ID" value="NC_007024.1"/>
</dbReference>
<keyword evidence="3" id="KW-1185">Reference proteome</keyword>
<proteinExistence type="predicted"/>
<dbReference type="KEGG" id="vg:5076607"/>